<sequence length="232" mass="26686">MRKECSNVKSASSNITAAGSNPEKIVVSPIYLFEKRCLDIIGAALGLIIVLPLFIVIRIIYCFGESKGPLWFKQQRIGKNGELFNIFKIRSMVVDAEGILKRNHELFQKYIQNNYKLEPDEDSRITRVGRILRKSSLDELPQLINVLKGEMSLVGPRPIVEEELKEYKHKRQDFLSVKPGMTGYWQVCGRSDVGYPERVELELYYVYHQSLSLDMKILIKTMIIVLKKKGAY</sequence>
<feature type="transmembrane region" description="Helical" evidence="8">
    <location>
        <begin position="40"/>
        <end position="63"/>
    </location>
</feature>
<evidence type="ECO:0000256" key="7">
    <source>
        <dbReference type="ARBA" id="ARBA00023136"/>
    </source>
</evidence>
<accession>A0A944CRN9</accession>
<evidence type="ECO:0000313" key="10">
    <source>
        <dbReference type="EMBL" id="MBS8266568.1"/>
    </source>
</evidence>
<evidence type="ECO:0000259" key="9">
    <source>
        <dbReference type="Pfam" id="PF02397"/>
    </source>
</evidence>
<comment type="subcellular location">
    <subcellularLocation>
        <location evidence="1">Cell membrane</location>
    </subcellularLocation>
</comment>
<dbReference type="InterPro" id="IPR003362">
    <property type="entry name" value="Bact_transf"/>
</dbReference>
<keyword evidence="7 8" id="KW-0472">Membrane</keyword>
<organism evidence="10 11">
    <name type="scientific">Mesobacillus boroniphilus</name>
    <dbReference type="NCBI Taxonomy" id="308892"/>
    <lineage>
        <taxon>Bacteria</taxon>
        <taxon>Bacillati</taxon>
        <taxon>Bacillota</taxon>
        <taxon>Bacilli</taxon>
        <taxon>Bacillales</taxon>
        <taxon>Bacillaceae</taxon>
        <taxon>Mesobacillus</taxon>
    </lineage>
</organism>
<keyword evidence="11" id="KW-1185">Reference proteome</keyword>
<dbReference type="Pfam" id="PF02397">
    <property type="entry name" value="Bac_transf"/>
    <property type="match status" value="1"/>
</dbReference>
<keyword evidence="4 10" id="KW-0808">Transferase</keyword>
<feature type="domain" description="Bacterial sugar transferase" evidence="9">
    <location>
        <begin position="35"/>
        <end position="227"/>
    </location>
</feature>
<dbReference type="EMBL" id="QTKX01000003">
    <property type="protein sequence ID" value="MBS8266568.1"/>
    <property type="molecule type" value="Genomic_DNA"/>
</dbReference>
<comment type="similarity">
    <text evidence="2">Belongs to the bacterial sugar transferase family.</text>
</comment>
<dbReference type="GO" id="GO:0016780">
    <property type="term" value="F:phosphotransferase activity, for other substituted phosphate groups"/>
    <property type="evidence" value="ECO:0007669"/>
    <property type="project" value="TreeGrafter"/>
</dbReference>
<evidence type="ECO:0000256" key="1">
    <source>
        <dbReference type="ARBA" id="ARBA00004236"/>
    </source>
</evidence>
<keyword evidence="5 8" id="KW-0812">Transmembrane</keyword>
<comment type="caution">
    <text evidence="10">The sequence shown here is derived from an EMBL/GenBank/DDBJ whole genome shotgun (WGS) entry which is preliminary data.</text>
</comment>
<evidence type="ECO:0000256" key="6">
    <source>
        <dbReference type="ARBA" id="ARBA00022989"/>
    </source>
</evidence>
<evidence type="ECO:0000256" key="4">
    <source>
        <dbReference type="ARBA" id="ARBA00022679"/>
    </source>
</evidence>
<evidence type="ECO:0000256" key="5">
    <source>
        <dbReference type="ARBA" id="ARBA00022692"/>
    </source>
</evidence>
<dbReference type="Proteomes" id="UP000761411">
    <property type="component" value="Unassembled WGS sequence"/>
</dbReference>
<evidence type="ECO:0000256" key="8">
    <source>
        <dbReference type="SAM" id="Phobius"/>
    </source>
</evidence>
<dbReference type="PANTHER" id="PTHR30576:SF4">
    <property type="entry name" value="UNDECAPRENYL-PHOSPHATE GALACTOSE PHOSPHOTRANSFERASE"/>
    <property type="match status" value="1"/>
</dbReference>
<name>A0A944CRN9_9BACI</name>
<evidence type="ECO:0000256" key="3">
    <source>
        <dbReference type="ARBA" id="ARBA00022475"/>
    </source>
</evidence>
<keyword evidence="3" id="KW-1003">Cell membrane</keyword>
<keyword evidence="6 8" id="KW-1133">Transmembrane helix</keyword>
<dbReference type="GO" id="GO:0005886">
    <property type="term" value="C:plasma membrane"/>
    <property type="evidence" value="ECO:0007669"/>
    <property type="project" value="UniProtKB-SubCell"/>
</dbReference>
<protein>
    <submittedName>
        <fullName evidence="10">Sugar transferase</fullName>
    </submittedName>
</protein>
<proteinExistence type="inferred from homology"/>
<evidence type="ECO:0000313" key="11">
    <source>
        <dbReference type="Proteomes" id="UP000761411"/>
    </source>
</evidence>
<reference evidence="10 11" key="1">
    <citation type="journal article" date="2021" name="Microorganisms">
        <title>Bacterial Dimethylsulfoniopropionate Biosynthesis in the East China Sea.</title>
        <authorList>
            <person name="Liu J."/>
            <person name="Zhang Y."/>
            <person name="Liu J."/>
            <person name="Zhong H."/>
            <person name="Williams B.T."/>
            <person name="Zheng Y."/>
            <person name="Curson A.R.J."/>
            <person name="Sun C."/>
            <person name="Sun H."/>
            <person name="Song D."/>
            <person name="Wagner Mackenzie B."/>
            <person name="Bermejo Martinez A."/>
            <person name="Todd J.D."/>
            <person name="Zhang X.H."/>
        </authorList>
    </citation>
    <scope>NUCLEOTIDE SEQUENCE [LARGE SCALE GENOMIC DNA]</scope>
    <source>
        <strain evidence="10 11">ESS08</strain>
    </source>
</reference>
<gene>
    <name evidence="10" type="ORF">DYI25_19275</name>
</gene>
<evidence type="ECO:0000256" key="2">
    <source>
        <dbReference type="ARBA" id="ARBA00006464"/>
    </source>
</evidence>
<dbReference type="AlphaFoldDB" id="A0A944CRN9"/>
<dbReference type="PANTHER" id="PTHR30576">
    <property type="entry name" value="COLANIC BIOSYNTHESIS UDP-GLUCOSE LIPID CARRIER TRANSFERASE"/>
    <property type="match status" value="1"/>
</dbReference>